<organism evidence="1 2">
    <name type="scientific">Ficus carica</name>
    <name type="common">Common fig</name>
    <dbReference type="NCBI Taxonomy" id="3494"/>
    <lineage>
        <taxon>Eukaryota</taxon>
        <taxon>Viridiplantae</taxon>
        <taxon>Streptophyta</taxon>
        <taxon>Embryophyta</taxon>
        <taxon>Tracheophyta</taxon>
        <taxon>Spermatophyta</taxon>
        <taxon>Magnoliopsida</taxon>
        <taxon>eudicotyledons</taxon>
        <taxon>Gunneridae</taxon>
        <taxon>Pentapetalae</taxon>
        <taxon>rosids</taxon>
        <taxon>fabids</taxon>
        <taxon>Rosales</taxon>
        <taxon>Moraceae</taxon>
        <taxon>Ficeae</taxon>
        <taxon>Ficus</taxon>
    </lineage>
</organism>
<sequence length="110" mass="12392">MESRPCNRTCTTLRVTVPSMSRVLTQSITWHVKAVGIPTIRSGSPSIARGPFELGKTPRSTRSFIPRVSADDYVATDRTSQYRYPYRCQPRLMPIAVNVSNKHVVQNQTI</sequence>
<accession>A0AA88A7Z8</accession>
<evidence type="ECO:0000313" key="1">
    <source>
        <dbReference type="EMBL" id="GMN47509.1"/>
    </source>
</evidence>
<gene>
    <name evidence="1" type="ORF">TIFTF001_016686</name>
</gene>
<name>A0AA88A7Z8_FICCA</name>
<dbReference type="Proteomes" id="UP001187192">
    <property type="component" value="Unassembled WGS sequence"/>
</dbReference>
<proteinExistence type="predicted"/>
<protein>
    <submittedName>
        <fullName evidence="1">Uncharacterized protein</fullName>
    </submittedName>
</protein>
<keyword evidence="2" id="KW-1185">Reference proteome</keyword>
<reference evidence="1" key="1">
    <citation type="submission" date="2023-07" db="EMBL/GenBank/DDBJ databases">
        <title>draft genome sequence of fig (Ficus carica).</title>
        <authorList>
            <person name="Takahashi T."/>
            <person name="Nishimura K."/>
        </authorList>
    </citation>
    <scope>NUCLEOTIDE SEQUENCE</scope>
</reference>
<dbReference type="EMBL" id="BTGU01000025">
    <property type="protein sequence ID" value="GMN47509.1"/>
    <property type="molecule type" value="Genomic_DNA"/>
</dbReference>
<dbReference type="AlphaFoldDB" id="A0AA88A7Z8"/>
<comment type="caution">
    <text evidence="1">The sequence shown here is derived from an EMBL/GenBank/DDBJ whole genome shotgun (WGS) entry which is preliminary data.</text>
</comment>
<evidence type="ECO:0000313" key="2">
    <source>
        <dbReference type="Proteomes" id="UP001187192"/>
    </source>
</evidence>